<accession>A0ABQ6AUR1</accession>
<evidence type="ECO:0008006" key="3">
    <source>
        <dbReference type="Google" id="ProtNLM"/>
    </source>
</evidence>
<dbReference type="PANTHER" id="PTHR35271">
    <property type="entry name" value="ABC TRANSPORTER, SUBSTRATE-BINDING LIPOPROTEIN-RELATED"/>
    <property type="match status" value="1"/>
</dbReference>
<dbReference type="Pfam" id="PF04392">
    <property type="entry name" value="ABC_sub_bind"/>
    <property type="match status" value="1"/>
</dbReference>
<dbReference type="Gene3D" id="3.40.50.2300">
    <property type="match status" value="2"/>
</dbReference>
<dbReference type="CDD" id="cd06325">
    <property type="entry name" value="PBP1_ABC_unchar_transporter"/>
    <property type="match status" value="1"/>
</dbReference>
<reference evidence="2" key="1">
    <citation type="journal article" date="2019" name="Int. J. Syst. Evol. Microbiol.">
        <title>The Global Catalogue of Microorganisms (GCM) 10K type strain sequencing project: providing services to taxonomists for standard genome sequencing and annotation.</title>
        <authorList>
            <consortium name="The Broad Institute Genomics Platform"/>
            <consortium name="The Broad Institute Genome Sequencing Center for Infectious Disease"/>
            <person name="Wu L."/>
            <person name="Ma J."/>
        </authorList>
    </citation>
    <scope>NUCLEOTIDE SEQUENCE [LARGE SCALE GENOMIC DNA]</scope>
    <source>
        <strain evidence="2">NBRC 102520</strain>
    </source>
</reference>
<dbReference type="PANTHER" id="PTHR35271:SF1">
    <property type="entry name" value="ABC TRANSPORTER, SUBSTRATE-BINDING LIPOPROTEIN"/>
    <property type="match status" value="1"/>
</dbReference>
<dbReference type="SUPFAM" id="SSF53822">
    <property type="entry name" value="Periplasmic binding protein-like I"/>
    <property type="match status" value="1"/>
</dbReference>
<proteinExistence type="predicted"/>
<dbReference type="Proteomes" id="UP001156905">
    <property type="component" value="Unassembled WGS sequence"/>
</dbReference>
<name>A0ABQ6AUR1_9BRAD</name>
<dbReference type="InterPro" id="IPR028082">
    <property type="entry name" value="Peripla_BP_I"/>
</dbReference>
<sequence>MNFAPAKARLAEMGYVEGRNLTLEYRGADDQLDRLPSLVTDLVHRGVAAIFAPSGPATSAAKAATTTIPIIFFTGFDPVASGFVNSLNQPGGNVTGVFILAPDLIFKRLELLHELVPAAKTIAFLYTQTAIKSGDLSYENLRHTAEAIGVKLPFFNVTGPSDLDQSFARAEGEGAGAVIVHSDSVFLNNRQKIIALAAHYKLPAIYFVREYAAEGGLISYGPNYTDAYRQVGDIVGRVLKGEKPENLPVRQVNTKIELVINAKTANSLGLTVPSSLLGRADEVIE</sequence>
<dbReference type="EMBL" id="BSOW01000008">
    <property type="protein sequence ID" value="GLR85949.1"/>
    <property type="molecule type" value="Genomic_DNA"/>
</dbReference>
<gene>
    <name evidence="1" type="ORF">GCM10007857_26600</name>
</gene>
<evidence type="ECO:0000313" key="2">
    <source>
        <dbReference type="Proteomes" id="UP001156905"/>
    </source>
</evidence>
<organism evidence="1 2">
    <name type="scientific">Bradyrhizobium iriomotense</name>
    <dbReference type="NCBI Taxonomy" id="441950"/>
    <lineage>
        <taxon>Bacteria</taxon>
        <taxon>Pseudomonadati</taxon>
        <taxon>Pseudomonadota</taxon>
        <taxon>Alphaproteobacteria</taxon>
        <taxon>Hyphomicrobiales</taxon>
        <taxon>Nitrobacteraceae</taxon>
        <taxon>Bradyrhizobium</taxon>
    </lineage>
</organism>
<protein>
    <recommendedName>
        <fullName evidence="3">ABC transporter substrate-binding protein</fullName>
    </recommendedName>
</protein>
<dbReference type="InterPro" id="IPR007487">
    <property type="entry name" value="ABC_transpt-TYRBP-like"/>
</dbReference>
<keyword evidence="2" id="KW-1185">Reference proteome</keyword>
<evidence type="ECO:0000313" key="1">
    <source>
        <dbReference type="EMBL" id="GLR85949.1"/>
    </source>
</evidence>
<comment type="caution">
    <text evidence="1">The sequence shown here is derived from an EMBL/GenBank/DDBJ whole genome shotgun (WGS) entry which is preliminary data.</text>
</comment>